<evidence type="ECO:0000259" key="1">
    <source>
        <dbReference type="SMART" id="SM00829"/>
    </source>
</evidence>
<dbReference type="InterPro" id="IPR036291">
    <property type="entry name" value="NAD(P)-bd_dom_sf"/>
</dbReference>
<dbReference type="Proteomes" id="UP000193711">
    <property type="component" value="Unassembled WGS sequence"/>
</dbReference>
<dbReference type="GO" id="GO:0016491">
    <property type="term" value="F:oxidoreductase activity"/>
    <property type="evidence" value="ECO:0007669"/>
    <property type="project" value="InterPro"/>
</dbReference>
<reference evidence="3" key="1">
    <citation type="submission" date="2017-04" db="EMBL/GenBank/DDBJ databases">
        <authorList>
            <person name="Varghese N."/>
            <person name="Submissions S."/>
        </authorList>
    </citation>
    <scope>NUCLEOTIDE SEQUENCE [LARGE SCALE GENOMIC DNA]</scope>
    <source>
        <strain evidence="3">VKM Ac-2121</strain>
    </source>
</reference>
<dbReference type="InterPro" id="IPR020843">
    <property type="entry name" value="ER"/>
</dbReference>
<evidence type="ECO:0000313" key="2">
    <source>
        <dbReference type="EMBL" id="SMH45554.1"/>
    </source>
</evidence>
<keyword evidence="3" id="KW-1185">Reference proteome</keyword>
<evidence type="ECO:0000313" key="3">
    <source>
        <dbReference type="Proteomes" id="UP000193711"/>
    </source>
</evidence>
<dbReference type="Pfam" id="PF13602">
    <property type="entry name" value="ADH_zinc_N_2"/>
    <property type="match status" value="1"/>
</dbReference>
<feature type="domain" description="Enoyl reductase (ER)" evidence="1">
    <location>
        <begin position="35"/>
        <end position="338"/>
    </location>
</feature>
<dbReference type="InterPro" id="IPR050700">
    <property type="entry name" value="YIM1/Zinc_Alcohol_DH_Fams"/>
</dbReference>
<accession>A0A1X7P4I3</accession>
<dbReference type="CDD" id="cd05289">
    <property type="entry name" value="MDR_like_2"/>
    <property type="match status" value="1"/>
</dbReference>
<dbReference type="EMBL" id="FXBM01000002">
    <property type="protein sequence ID" value="SMH45554.1"/>
    <property type="molecule type" value="Genomic_DNA"/>
</dbReference>
<dbReference type="PANTHER" id="PTHR11695">
    <property type="entry name" value="ALCOHOL DEHYDROGENASE RELATED"/>
    <property type="match status" value="1"/>
</dbReference>
<gene>
    <name evidence="2" type="ORF">SAMN06295885_2570</name>
</gene>
<dbReference type="PANTHER" id="PTHR11695:SF294">
    <property type="entry name" value="RETICULON-4-INTERACTING PROTEIN 1, MITOCHONDRIAL"/>
    <property type="match status" value="1"/>
</dbReference>
<organism evidence="2 3">
    <name type="scientific">Rathayibacter oskolensis</name>
    <dbReference type="NCBI Taxonomy" id="1891671"/>
    <lineage>
        <taxon>Bacteria</taxon>
        <taxon>Bacillati</taxon>
        <taxon>Actinomycetota</taxon>
        <taxon>Actinomycetes</taxon>
        <taxon>Micrococcales</taxon>
        <taxon>Microbacteriaceae</taxon>
        <taxon>Rathayibacter</taxon>
    </lineage>
</organism>
<proteinExistence type="predicted"/>
<dbReference type="Gene3D" id="3.90.180.10">
    <property type="entry name" value="Medium-chain alcohol dehydrogenases, catalytic domain"/>
    <property type="match status" value="1"/>
</dbReference>
<dbReference type="Gene3D" id="3.40.50.720">
    <property type="entry name" value="NAD(P)-binding Rossmann-like Domain"/>
    <property type="match status" value="1"/>
</dbReference>
<dbReference type="AlphaFoldDB" id="A0A1X7P4I3"/>
<dbReference type="Pfam" id="PF08240">
    <property type="entry name" value="ADH_N"/>
    <property type="match status" value="1"/>
</dbReference>
<dbReference type="SUPFAM" id="SSF51735">
    <property type="entry name" value="NAD(P)-binding Rossmann-fold domains"/>
    <property type="match status" value="1"/>
</dbReference>
<sequence>MMHNSALGHGLVIGEIPEEVVVPDTMTAAVIDAPGDASVLHLATVPTPTAINAEFTVKVIAAGVNPLDAKTRAGRGVASQIGSYPAVLGHDFSGVVVSSPYPAHSLRPGDEVYGFVMVPRYSGSYAEYVTVPSVSVTRKPSTLSHVEAAGVPLAALTAWGMVVELAKAHEGQRMLIHAGSGGVGHFAVQFAAYFGASVIATGSTRNLQWLRELGASRVIDHTTERFDELLDEVDVVIDLVGNVHDRTGSRSLTVLRPGGLIVNAPTGSWPEFFEESAAAGVRASTYKVAPDGATLAVVSRLLESGDVRVFIDGIFPLAQACQAHEQLETGHTRGKIVLTVAEG</sequence>
<dbReference type="InterPro" id="IPR013154">
    <property type="entry name" value="ADH-like_N"/>
</dbReference>
<protein>
    <submittedName>
        <fullName evidence="2">NADPH:quinone reductase</fullName>
    </submittedName>
</protein>
<dbReference type="InterPro" id="IPR011032">
    <property type="entry name" value="GroES-like_sf"/>
</dbReference>
<dbReference type="STRING" id="1891671.SAMN06295885_2570"/>
<dbReference type="SUPFAM" id="SSF50129">
    <property type="entry name" value="GroES-like"/>
    <property type="match status" value="1"/>
</dbReference>
<dbReference type="SMART" id="SM00829">
    <property type="entry name" value="PKS_ER"/>
    <property type="match status" value="1"/>
</dbReference>
<name>A0A1X7P4I3_9MICO</name>